<feature type="compositionally biased region" description="Basic and acidic residues" evidence="1">
    <location>
        <begin position="278"/>
        <end position="295"/>
    </location>
</feature>
<reference evidence="4" key="1">
    <citation type="journal article" date="2019" name="Int. J. Syst. Evol. Microbiol.">
        <title>The Global Catalogue of Microorganisms (GCM) 10K type strain sequencing project: providing services to taxonomists for standard genome sequencing and annotation.</title>
        <authorList>
            <consortium name="The Broad Institute Genomics Platform"/>
            <consortium name="The Broad Institute Genome Sequencing Center for Infectious Disease"/>
            <person name="Wu L."/>
            <person name="Ma J."/>
        </authorList>
    </citation>
    <scope>NUCLEOTIDE SEQUENCE [LARGE SCALE GENOMIC DNA]</scope>
    <source>
        <strain evidence="4">CGMCC 1.18575</strain>
    </source>
</reference>
<dbReference type="InterPro" id="IPR050210">
    <property type="entry name" value="tRNA_Adenine-N(6)_MTase"/>
</dbReference>
<dbReference type="RefSeq" id="WP_378138846.1">
    <property type="nucleotide sequence ID" value="NZ_JBHSMI010000062.1"/>
</dbReference>
<protein>
    <submittedName>
        <fullName evidence="3">tRNA1(Val) (Adenine(37)-N6)-methyltransferase</fullName>
        <ecNumber evidence="3">2.1.1.223</ecNumber>
    </submittedName>
</protein>
<dbReference type="PANTHER" id="PTHR47739">
    <property type="entry name" value="TRNA1(VAL) (ADENINE(37)-N6)-METHYLTRANSFERASE"/>
    <property type="match status" value="1"/>
</dbReference>
<dbReference type="PANTHER" id="PTHR47739:SF1">
    <property type="entry name" value="TRNA1(VAL) (ADENINE(37)-N6)-METHYLTRANSFERASE"/>
    <property type="match status" value="1"/>
</dbReference>
<comment type="caution">
    <text evidence="3">The sequence shown here is derived from an EMBL/GenBank/DDBJ whole genome shotgun (WGS) entry which is preliminary data.</text>
</comment>
<accession>A0ABW0I0E4</accession>
<keyword evidence="4" id="KW-1185">Reference proteome</keyword>
<dbReference type="SUPFAM" id="SSF53335">
    <property type="entry name" value="S-adenosyl-L-methionine-dependent methyltransferases"/>
    <property type="match status" value="1"/>
</dbReference>
<evidence type="ECO:0000256" key="1">
    <source>
        <dbReference type="SAM" id="MobiDB-lite"/>
    </source>
</evidence>
<dbReference type="Pfam" id="PF05175">
    <property type="entry name" value="MTS"/>
    <property type="match status" value="1"/>
</dbReference>
<evidence type="ECO:0000313" key="3">
    <source>
        <dbReference type="EMBL" id="MFC5406749.1"/>
    </source>
</evidence>
<dbReference type="EMBL" id="JBHSMI010000062">
    <property type="protein sequence ID" value="MFC5406749.1"/>
    <property type="molecule type" value="Genomic_DNA"/>
</dbReference>
<gene>
    <name evidence="3" type="ORF">ACFPOF_28835</name>
</gene>
<evidence type="ECO:0000313" key="4">
    <source>
        <dbReference type="Proteomes" id="UP001596113"/>
    </source>
</evidence>
<dbReference type="GO" id="GO:0032259">
    <property type="term" value="P:methylation"/>
    <property type="evidence" value="ECO:0007669"/>
    <property type="project" value="UniProtKB-KW"/>
</dbReference>
<proteinExistence type="predicted"/>
<name>A0ABW0I0E4_9BACL</name>
<dbReference type="Proteomes" id="UP001596113">
    <property type="component" value="Unassembled WGS sequence"/>
</dbReference>
<organism evidence="3 4">
    <name type="scientific">Cohnella soli</name>
    <dbReference type="NCBI Taxonomy" id="425005"/>
    <lineage>
        <taxon>Bacteria</taxon>
        <taxon>Bacillati</taxon>
        <taxon>Bacillota</taxon>
        <taxon>Bacilli</taxon>
        <taxon>Bacillales</taxon>
        <taxon>Paenibacillaceae</taxon>
        <taxon>Cohnella</taxon>
    </lineage>
</organism>
<dbReference type="GO" id="GO:0008168">
    <property type="term" value="F:methyltransferase activity"/>
    <property type="evidence" value="ECO:0007669"/>
    <property type="project" value="UniProtKB-KW"/>
</dbReference>
<sequence length="295" mass="32727">MNEYGKSSTADQAVDHTVGHALLAGERLDDLLTHDLKIIQSTEVFSFSLDAVLLARFAGVPARGCVLDLCTGNGVIPLLLTTRTEAAIDAVEIQPRLADMAKRSVGLNRLSDKIRIIEDDLRLWKPDGDVRYDAVTVNPPYLPVHSGDRKTNIHQAMARHEIGCTLDDVIAACARAVRVGGRVSMVHRPSRLADIIDLMRRYRLEPKRLRFAHPRRDAEANMVLIEATLGGKPEVRLLPPIIVYEEDGEYTPELLAVFYGQAAELPGFIRPNGRQAIPRKENEKEGTLGDDTDQR</sequence>
<keyword evidence="3" id="KW-0808">Transferase</keyword>
<dbReference type="InterPro" id="IPR029063">
    <property type="entry name" value="SAM-dependent_MTases_sf"/>
</dbReference>
<feature type="domain" description="Methyltransferase small" evidence="2">
    <location>
        <begin position="52"/>
        <end position="158"/>
    </location>
</feature>
<dbReference type="InterPro" id="IPR007848">
    <property type="entry name" value="Small_mtfrase_dom"/>
</dbReference>
<dbReference type="Gene3D" id="3.40.50.150">
    <property type="entry name" value="Vaccinia Virus protein VP39"/>
    <property type="match status" value="1"/>
</dbReference>
<evidence type="ECO:0000259" key="2">
    <source>
        <dbReference type="Pfam" id="PF05175"/>
    </source>
</evidence>
<dbReference type="CDD" id="cd02440">
    <property type="entry name" value="AdoMet_MTases"/>
    <property type="match status" value="1"/>
</dbReference>
<dbReference type="EC" id="2.1.1.223" evidence="3"/>
<feature type="region of interest" description="Disordered" evidence="1">
    <location>
        <begin position="270"/>
        <end position="295"/>
    </location>
</feature>
<keyword evidence="3" id="KW-0489">Methyltransferase</keyword>